<proteinExistence type="predicted"/>
<evidence type="ECO:0000313" key="2">
    <source>
        <dbReference type="Proteomes" id="UP000076830"/>
    </source>
</evidence>
<dbReference type="Proteomes" id="UP000076830">
    <property type="component" value="Chromosome"/>
</dbReference>
<protein>
    <submittedName>
        <fullName evidence="1">Autotransporter</fullName>
    </submittedName>
</protein>
<dbReference type="EMBL" id="CP015249">
    <property type="protein sequence ID" value="ANB17896.1"/>
    <property type="molecule type" value="Genomic_DNA"/>
</dbReference>
<evidence type="ECO:0000313" key="1">
    <source>
        <dbReference type="EMBL" id="ANB17896.1"/>
    </source>
</evidence>
<dbReference type="AlphaFoldDB" id="A0A167GWB8"/>
<dbReference type="OrthoDB" id="6510662at2"/>
<dbReference type="STRING" id="1300342.I596_1873"/>
<dbReference type="KEGG" id="dko:I596_1873"/>
<name>A0A167GWB8_9GAMM</name>
<dbReference type="SUPFAM" id="SSF69322">
    <property type="entry name" value="Tricorn protease domain 2"/>
    <property type="match status" value="1"/>
</dbReference>
<accession>A0A167GWB8</accession>
<sequence length="403" mass="42395">MPSCTSRRNAQRLPRALLSCLLLAGTPLLAQGLAFRELVLQPGEHAASLAADGTVVGTSVDDGVLRWPPEASSPEPLGGGPISYTSDVTPALSKNGRTIAVVRRTMQTPPAPILAPWFRQDEGSWAPLPGLSLHDAFPYGVSADGTRIVGAGRMQPVPGQPAPNRPWIWDAAAGQRTLPVPAELEGGEAWAVGDDGRVAIGHFYYRPDPAFPNRYYYGARWSDGVASMLRDAEGRPLGRAMACNADCSMIVGGGPGGDVTPDDPAWALAWFWTEAGGATYLDPSGLPAGAQPPYTAWDLSDDGTTIVGTYTILAEEPFGALPARRPFLWTAASGMRDLGTLLASQGIAFGGEGWELVASAVSPDGRQVLLNGRDTDSMPRAAVVTLPGDRLFGDGFDPGLPDR</sequence>
<gene>
    <name evidence="1" type="ORF">I596_1873</name>
</gene>
<dbReference type="RefSeq" id="WP_067646519.1">
    <property type="nucleotide sequence ID" value="NZ_CP015249.1"/>
</dbReference>
<dbReference type="PATRIC" id="fig|1300342.3.peg.1831"/>
<reference evidence="1 2" key="1">
    <citation type="submission" date="2016-04" db="EMBL/GenBank/DDBJ databases">
        <title>Complete genome sequence of Dokdonella koreensis DS-123T.</title>
        <authorList>
            <person name="Kim J.F."/>
            <person name="Lee H."/>
            <person name="Kwak M.-J."/>
        </authorList>
    </citation>
    <scope>NUCLEOTIDE SEQUENCE [LARGE SCALE GENOMIC DNA]</scope>
    <source>
        <strain evidence="1 2">DS-123</strain>
    </source>
</reference>
<organism evidence="1 2">
    <name type="scientific">Dokdonella koreensis DS-123</name>
    <dbReference type="NCBI Taxonomy" id="1300342"/>
    <lineage>
        <taxon>Bacteria</taxon>
        <taxon>Pseudomonadati</taxon>
        <taxon>Pseudomonadota</taxon>
        <taxon>Gammaproteobacteria</taxon>
        <taxon>Lysobacterales</taxon>
        <taxon>Rhodanobacteraceae</taxon>
        <taxon>Dokdonella</taxon>
    </lineage>
</organism>
<keyword evidence="2" id="KW-1185">Reference proteome</keyword>